<dbReference type="InterPro" id="IPR029061">
    <property type="entry name" value="THDP-binding"/>
</dbReference>
<dbReference type="InterPro" id="IPR012001">
    <property type="entry name" value="Thiamin_PyroP_enz_TPP-bd_dom"/>
</dbReference>
<gene>
    <name evidence="7" type="primary">ilvB_1</name>
    <name evidence="7" type="ORF">ETAA1_20810</name>
</gene>
<evidence type="ECO:0000313" key="7">
    <source>
        <dbReference type="EMBL" id="QDU20138.1"/>
    </source>
</evidence>
<dbReference type="Pfam" id="PF00205">
    <property type="entry name" value="TPP_enzyme_M"/>
    <property type="match status" value="1"/>
</dbReference>
<dbReference type="KEGG" id="uli:ETAA1_20810"/>
<dbReference type="SUPFAM" id="SSF52467">
    <property type="entry name" value="DHS-like NAD/FAD-binding domain"/>
    <property type="match status" value="1"/>
</dbReference>
<protein>
    <submittedName>
        <fullName evidence="7">Acetolactate synthase isozyme 1 large subunit</fullName>
        <ecNumber evidence="7">2.2.1.6</ecNumber>
    </submittedName>
</protein>
<keyword evidence="7" id="KW-0808">Transferase</keyword>
<dbReference type="GO" id="GO:0030976">
    <property type="term" value="F:thiamine pyrophosphate binding"/>
    <property type="evidence" value="ECO:0007669"/>
    <property type="project" value="InterPro"/>
</dbReference>
<evidence type="ECO:0000256" key="2">
    <source>
        <dbReference type="ARBA" id="ARBA00023052"/>
    </source>
</evidence>
<dbReference type="Gene3D" id="3.40.50.970">
    <property type="match status" value="2"/>
</dbReference>
<dbReference type="SUPFAM" id="SSF52518">
    <property type="entry name" value="Thiamin diphosphate-binding fold (THDP-binding)"/>
    <property type="match status" value="2"/>
</dbReference>
<dbReference type="GO" id="GO:0005948">
    <property type="term" value="C:acetolactate synthase complex"/>
    <property type="evidence" value="ECO:0007669"/>
    <property type="project" value="TreeGrafter"/>
</dbReference>
<evidence type="ECO:0000313" key="8">
    <source>
        <dbReference type="Proteomes" id="UP000319576"/>
    </source>
</evidence>
<proteinExistence type="inferred from homology"/>
<dbReference type="AlphaFoldDB" id="A0A517XRJ7"/>
<dbReference type="PANTHER" id="PTHR18968">
    <property type="entry name" value="THIAMINE PYROPHOSPHATE ENZYMES"/>
    <property type="match status" value="1"/>
</dbReference>
<dbReference type="Pfam" id="PF02776">
    <property type="entry name" value="TPP_enzyme_N"/>
    <property type="match status" value="1"/>
</dbReference>
<evidence type="ECO:0000259" key="5">
    <source>
        <dbReference type="Pfam" id="PF02775"/>
    </source>
</evidence>
<evidence type="ECO:0000259" key="4">
    <source>
        <dbReference type="Pfam" id="PF00205"/>
    </source>
</evidence>
<dbReference type="PROSITE" id="PS51318">
    <property type="entry name" value="TAT"/>
    <property type="match status" value="1"/>
</dbReference>
<dbReference type="InterPro" id="IPR029035">
    <property type="entry name" value="DHS-like_NAD/FAD-binding_dom"/>
</dbReference>
<dbReference type="GO" id="GO:0009097">
    <property type="term" value="P:isoleucine biosynthetic process"/>
    <property type="evidence" value="ECO:0007669"/>
    <property type="project" value="TreeGrafter"/>
</dbReference>
<feature type="domain" description="Thiamine pyrophosphate enzyme central" evidence="4">
    <location>
        <begin position="244"/>
        <end position="375"/>
    </location>
</feature>
<dbReference type="InterPro" id="IPR012000">
    <property type="entry name" value="Thiamin_PyroP_enz_cen_dom"/>
</dbReference>
<dbReference type="GO" id="GO:0050660">
    <property type="term" value="F:flavin adenine dinucleotide binding"/>
    <property type="evidence" value="ECO:0007669"/>
    <property type="project" value="TreeGrafter"/>
</dbReference>
<feature type="domain" description="Thiamine pyrophosphate enzyme N-terminal TPP-binding" evidence="6">
    <location>
        <begin position="47"/>
        <end position="148"/>
    </location>
</feature>
<dbReference type="Gene3D" id="3.40.50.1220">
    <property type="entry name" value="TPP-binding domain"/>
    <property type="match status" value="1"/>
</dbReference>
<dbReference type="EC" id="2.2.1.6" evidence="7"/>
<reference evidence="7 8" key="1">
    <citation type="submission" date="2019-02" db="EMBL/GenBank/DDBJ databases">
        <title>Deep-cultivation of Planctomycetes and their phenomic and genomic characterization uncovers novel biology.</title>
        <authorList>
            <person name="Wiegand S."/>
            <person name="Jogler M."/>
            <person name="Boedeker C."/>
            <person name="Pinto D."/>
            <person name="Vollmers J."/>
            <person name="Rivas-Marin E."/>
            <person name="Kohn T."/>
            <person name="Peeters S.H."/>
            <person name="Heuer A."/>
            <person name="Rast P."/>
            <person name="Oberbeckmann S."/>
            <person name="Bunk B."/>
            <person name="Jeske O."/>
            <person name="Meyerdierks A."/>
            <person name="Storesund J.E."/>
            <person name="Kallscheuer N."/>
            <person name="Luecker S."/>
            <person name="Lage O.M."/>
            <person name="Pohl T."/>
            <person name="Merkel B.J."/>
            <person name="Hornburger P."/>
            <person name="Mueller R.-W."/>
            <person name="Bruemmer F."/>
            <person name="Labrenz M."/>
            <person name="Spormann A.M."/>
            <person name="Op den Camp H."/>
            <person name="Overmann J."/>
            <person name="Amann R."/>
            <person name="Jetten M.S.M."/>
            <person name="Mascher T."/>
            <person name="Medema M.H."/>
            <person name="Devos D.P."/>
            <person name="Kaster A.-K."/>
            <person name="Ovreas L."/>
            <person name="Rohde M."/>
            <person name="Galperin M.Y."/>
            <person name="Jogler C."/>
        </authorList>
    </citation>
    <scope>NUCLEOTIDE SEQUENCE [LARGE SCALE GENOMIC DNA]</scope>
    <source>
        <strain evidence="7 8">ETA_A1</strain>
    </source>
</reference>
<dbReference type="InterPro" id="IPR045229">
    <property type="entry name" value="TPP_enz"/>
</dbReference>
<evidence type="ECO:0000256" key="3">
    <source>
        <dbReference type="RuleBase" id="RU362132"/>
    </source>
</evidence>
<dbReference type="OrthoDB" id="9785953at2"/>
<keyword evidence="8" id="KW-1185">Reference proteome</keyword>
<dbReference type="CDD" id="cd07035">
    <property type="entry name" value="TPP_PYR_POX_like"/>
    <property type="match status" value="1"/>
</dbReference>
<organism evidence="7 8">
    <name type="scientific">Urbifossiella limnaea</name>
    <dbReference type="NCBI Taxonomy" id="2528023"/>
    <lineage>
        <taxon>Bacteria</taxon>
        <taxon>Pseudomonadati</taxon>
        <taxon>Planctomycetota</taxon>
        <taxon>Planctomycetia</taxon>
        <taxon>Gemmatales</taxon>
        <taxon>Gemmataceae</taxon>
        <taxon>Urbifossiella</taxon>
    </lineage>
</organism>
<dbReference type="PANTHER" id="PTHR18968:SF13">
    <property type="entry name" value="ACETOLACTATE SYNTHASE CATALYTIC SUBUNIT, MITOCHONDRIAL"/>
    <property type="match status" value="1"/>
</dbReference>
<dbReference type="EMBL" id="CP036273">
    <property type="protein sequence ID" value="QDU20138.1"/>
    <property type="molecule type" value="Genomic_DNA"/>
</dbReference>
<name>A0A517XRJ7_9BACT</name>
<evidence type="ECO:0000259" key="6">
    <source>
        <dbReference type="Pfam" id="PF02776"/>
    </source>
</evidence>
<dbReference type="InterPro" id="IPR011766">
    <property type="entry name" value="TPP_enzyme_TPP-bd"/>
</dbReference>
<dbReference type="Proteomes" id="UP000319576">
    <property type="component" value="Chromosome"/>
</dbReference>
<dbReference type="RefSeq" id="WP_145237187.1">
    <property type="nucleotide sequence ID" value="NZ_CP036273.1"/>
</dbReference>
<keyword evidence="2 3" id="KW-0786">Thiamine pyrophosphate</keyword>
<dbReference type="GO" id="GO:0000287">
    <property type="term" value="F:magnesium ion binding"/>
    <property type="evidence" value="ECO:0007669"/>
    <property type="project" value="InterPro"/>
</dbReference>
<comment type="similarity">
    <text evidence="1 3">Belongs to the TPP enzyme family.</text>
</comment>
<sequence length="631" mass="67502">MAGGFTRRGWLEGAAAVGGVLAASATTANPLTRVQAARHPGWVFGRMTGAAALTEALLLEGTGCVYGIPGAQGNELWDTFKQKHLPYLLVTHEFSAAVMADAYGRTTGRPGVMCVVPGPGVTNSLTGLGEALLDSSPVVAIVGDVANGEHFKPFQVHALPNADILRPVCKAVYPVSTVEQLPALVRQAFVTAVCGEPGPVAVVVPYNLLIEAADFRCPPPAVPAPPFDDAAFARAHAILRDPRQRVGIYAGAGCMDYPGELAAVAELLQAPVATSVSGKGVISEAHPLAVGWGYGPHASAVAEAAFEGERAHPLRTGVTTVLAVGVKYSEVSTGYYGNPQPRHLIHVDANHCNLGRAVRADVCVHADAGIFLGRLLACADQLRRAPDQRLTERIRRLKVDADRTLCSVPAARCGSDPLAVVAALRRVLPEDALLFTDVSVTEHLAAEFYRVCRPRTYFNPVDNQAMGWSIPAAIGAAKVHHGRRVATLTGDGCMLMTAVEMSTAAREGLPVTFVILDDHAYHYMQMLQMPAYRRTTATQLAAIDYRALAQAFGLGYVEVLAQAELEPKLRAAVCEPRPVLVRVATDYGERKVRWVEAVRDRYTNDLSAAQKARFLTRISARTLNLRPELND</sequence>
<evidence type="ECO:0000256" key="1">
    <source>
        <dbReference type="ARBA" id="ARBA00007812"/>
    </source>
</evidence>
<dbReference type="CDD" id="cd00568">
    <property type="entry name" value="TPP_enzymes"/>
    <property type="match status" value="1"/>
</dbReference>
<dbReference type="GO" id="GO:0003984">
    <property type="term" value="F:acetolactate synthase activity"/>
    <property type="evidence" value="ECO:0007669"/>
    <property type="project" value="UniProtKB-EC"/>
</dbReference>
<dbReference type="Pfam" id="PF02775">
    <property type="entry name" value="TPP_enzyme_C"/>
    <property type="match status" value="1"/>
</dbReference>
<dbReference type="InterPro" id="IPR006311">
    <property type="entry name" value="TAT_signal"/>
</dbReference>
<feature type="domain" description="Thiamine pyrophosphate enzyme TPP-binding" evidence="5">
    <location>
        <begin position="442"/>
        <end position="583"/>
    </location>
</feature>
<accession>A0A517XRJ7</accession>
<dbReference type="GO" id="GO:0009099">
    <property type="term" value="P:L-valine biosynthetic process"/>
    <property type="evidence" value="ECO:0007669"/>
    <property type="project" value="TreeGrafter"/>
</dbReference>